<dbReference type="AlphaFoldDB" id="A0A0M2UXQ0"/>
<reference evidence="2 3" key="1">
    <citation type="journal article" date="2013" name="BMC Microbiol.">
        <title>Identification of the type II cytochrome c maturation pathway in anammox bacteria by comparative genomics.</title>
        <authorList>
            <person name="Ferousi C."/>
            <person name="Speth D.R."/>
            <person name="Reimann J."/>
            <person name="Op den Camp H.J."/>
            <person name="Allen J.W."/>
            <person name="Keltjens J.T."/>
            <person name="Jetten M.S."/>
        </authorList>
    </citation>
    <scope>NUCLEOTIDE SEQUENCE [LARGE SCALE GENOMIC DNA]</scope>
    <source>
        <strain evidence="2">RU1</strain>
    </source>
</reference>
<dbReference type="EMBL" id="LAQJ01000087">
    <property type="protein sequence ID" value="KKO20622.1"/>
    <property type="molecule type" value="Genomic_DNA"/>
</dbReference>
<evidence type="ECO:0000313" key="3">
    <source>
        <dbReference type="Proteomes" id="UP000034954"/>
    </source>
</evidence>
<evidence type="ECO:0000256" key="1">
    <source>
        <dbReference type="SAM" id="MobiDB-lite"/>
    </source>
</evidence>
<feature type="region of interest" description="Disordered" evidence="1">
    <location>
        <begin position="56"/>
        <end position="77"/>
    </location>
</feature>
<dbReference type="Proteomes" id="UP000034954">
    <property type="component" value="Unassembled WGS sequence"/>
</dbReference>
<sequence length="77" mass="8716">MLLCGILFHKVIYEERYIFFPFPQRREVDNDHVEPVIEILAKASLPDKFFQVPFGSADDADVDGDSSSPPTRSNSLS</sequence>
<keyword evidence="3" id="KW-1185">Reference proteome</keyword>
<proteinExistence type="predicted"/>
<dbReference type="AntiFam" id="ANF00203">
    <property type="entry name" value="Shadow ORF (opposite algB)"/>
</dbReference>
<evidence type="ECO:0000313" key="2">
    <source>
        <dbReference type="EMBL" id="KKO20622.1"/>
    </source>
</evidence>
<accession>A0A0M2UXQ0</accession>
<name>A0A0M2UXQ0_9BACT</name>
<feature type="compositionally biased region" description="Low complexity" evidence="1">
    <location>
        <begin position="65"/>
        <end position="77"/>
    </location>
</feature>
<comment type="caution">
    <text evidence="2">The sequence shown here is derived from an EMBL/GenBank/DDBJ whole genome shotgun (WGS) entry which is preliminary data.</text>
</comment>
<gene>
    <name evidence="2" type="ORF">BROFUL_00658</name>
</gene>
<protein>
    <submittedName>
        <fullName evidence="2">Uncharacterized protein</fullName>
    </submittedName>
</protein>
<organism evidence="2 3">
    <name type="scientific">Candidatus Brocadia fulgida</name>
    <dbReference type="NCBI Taxonomy" id="380242"/>
    <lineage>
        <taxon>Bacteria</taxon>
        <taxon>Pseudomonadati</taxon>
        <taxon>Planctomycetota</taxon>
        <taxon>Candidatus Brocadiia</taxon>
        <taxon>Candidatus Brocadiales</taxon>
        <taxon>Candidatus Brocadiaceae</taxon>
        <taxon>Candidatus Brocadia</taxon>
    </lineage>
</organism>